<evidence type="ECO:0000256" key="9">
    <source>
        <dbReference type="PIRSR" id="PIRSR000350-3"/>
    </source>
</evidence>
<keyword evidence="9" id="KW-0520">NAD</keyword>
<dbReference type="SUPFAM" id="SSF51905">
    <property type="entry name" value="FAD/NAD(P)-binding domain"/>
    <property type="match status" value="1"/>
</dbReference>
<comment type="similarity">
    <text evidence="1 11">Belongs to the class-I pyridine nucleotide-disulfide oxidoreductase family.</text>
</comment>
<reference evidence="14" key="1">
    <citation type="submission" date="2021-12" db="EMBL/GenBank/DDBJ databases">
        <authorList>
            <person name="King R."/>
        </authorList>
    </citation>
    <scope>NUCLEOTIDE SEQUENCE</scope>
</reference>
<dbReference type="Pfam" id="PF02852">
    <property type="entry name" value="Pyr_redox_dim"/>
    <property type="match status" value="1"/>
</dbReference>
<evidence type="ECO:0000256" key="3">
    <source>
        <dbReference type="ARBA" id="ARBA00022827"/>
    </source>
</evidence>
<evidence type="ECO:0000256" key="5">
    <source>
        <dbReference type="ARBA" id="ARBA00023002"/>
    </source>
</evidence>
<feature type="binding site" evidence="9">
    <location>
        <position position="101"/>
    </location>
    <ligand>
        <name>FAD</name>
        <dbReference type="ChEBI" id="CHEBI:57692"/>
    </ligand>
</feature>
<dbReference type="GO" id="GO:0005829">
    <property type="term" value="C:cytosol"/>
    <property type="evidence" value="ECO:0007669"/>
    <property type="project" value="TreeGrafter"/>
</dbReference>
<dbReference type="Proteomes" id="UP001154078">
    <property type="component" value="Chromosome 2"/>
</dbReference>
<dbReference type="Gene3D" id="3.30.390.30">
    <property type="match status" value="1"/>
</dbReference>
<keyword evidence="5 11" id="KW-0560">Oxidoreductase</keyword>
<dbReference type="GO" id="GO:0045454">
    <property type="term" value="P:cell redox homeostasis"/>
    <property type="evidence" value="ECO:0007669"/>
    <property type="project" value="InterPro"/>
</dbReference>
<gene>
    <name evidence="14" type="ORF">MELIAE_LOCUS4004</name>
</gene>
<dbReference type="InterPro" id="IPR012999">
    <property type="entry name" value="Pyr_OxRdtase_I_AS"/>
</dbReference>
<evidence type="ECO:0000256" key="6">
    <source>
        <dbReference type="ARBA" id="ARBA00023157"/>
    </source>
</evidence>
<dbReference type="InterPro" id="IPR046952">
    <property type="entry name" value="GSHR/TRXR-like"/>
</dbReference>
<feature type="disulfide bond" description="Redox-active" evidence="10">
    <location>
        <begin position="26"/>
        <end position="31"/>
    </location>
</feature>
<dbReference type="EMBL" id="OV121133">
    <property type="protein sequence ID" value="CAH0551382.1"/>
    <property type="molecule type" value="Genomic_DNA"/>
</dbReference>
<keyword evidence="2 11" id="KW-0285">Flavoprotein</keyword>
<keyword evidence="6" id="KW-1015">Disulfide bond</keyword>
<evidence type="ECO:0000256" key="8">
    <source>
        <dbReference type="PIRSR" id="PIRSR000350-2"/>
    </source>
</evidence>
<evidence type="ECO:0000256" key="2">
    <source>
        <dbReference type="ARBA" id="ARBA00022630"/>
    </source>
</evidence>
<dbReference type="GO" id="GO:0050660">
    <property type="term" value="F:flavin adenine dinucleotide binding"/>
    <property type="evidence" value="ECO:0007669"/>
    <property type="project" value="InterPro"/>
</dbReference>
<dbReference type="InterPro" id="IPR023753">
    <property type="entry name" value="FAD/NAD-binding_dom"/>
</dbReference>
<dbReference type="SUPFAM" id="SSF55424">
    <property type="entry name" value="FAD/NAD-linked reductases, dimerisation (C-terminal) domain"/>
    <property type="match status" value="1"/>
</dbReference>
<evidence type="ECO:0000256" key="7">
    <source>
        <dbReference type="ARBA" id="ARBA00023284"/>
    </source>
</evidence>
<dbReference type="OrthoDB" id="5956163at2759"/>
<evidence type="ECO:0000256" key="4">
    <source>
        <dbReference type="ARBA" id="ARBA00022857"/>
    </source>
</evidence>
<dbReference type="InterPro" id="IPR006338">
    <property type="entry name" value="Thioredoxin/glutathione_Rdtase"/>
</dbReference>
<dbReference type="NCBIfam" id="TIGR01438">
    <property type="entry name" value="TGR"/>
    <property type="match status" value="1"/>
</dbReference>
<keyword evidence="7 11" id="KW-0676">Redox-active center</keyword>
<dbReference type="FunFam" id="3.30.390.30:FF:000004">
    <property type="entry name" value="Thioredoxin reductase 1, cytoplasmic"/>
    <property type="match status" value="1"/>
</dbReference>
<dbReference type="FunFam" id="3.50.50.60:FF:000012">
    <property type="entry name" value="Thioredoxin reductase 1, cytoplasmic"/>
    <property type="match status" value="1"/>
</dbReference>
<keyword evidence="3 9" id="KW-0274">FAD</keyword>
<keyword evidence="15" id="KW-1185">Reference proteome</keyword>
<evidence type="ECO:0000313" key="14">
    <source>
        <dbReference type="EMBL" id="CAH0551382.1"/>
    </source>
</evidence>
<keyword evidence="4" id="KW-0521">NADP</keyword>
<dbReference type="InterPro" id="IPR004099">
    <property type="entry name" value="Pyr_nucl-diS_OxRdtase_dimer"/>
</dbReference>
<dbReference type="InterPro" id="IPR016156">
    <property type="entry name" value="FAD/NAD-linked_Rdtase_dimer_sf"/>
</dbReference>
<evidence type="ECO:0000259" key="13">
    <source>
        <dbReference type="Pfam" id="PF07992"/>
    </source>
</evidence>
<dbReference type="PANTHER" id="PTHR42737:SF2">
    <property type="entry name" value="GLUTATHIONE REDUCTASE"/>
    <property type="match status" value="1"/>
</dbReference>
<dbReference type="Pfam" id="PF07992">
    <property type="entry name" value="Pyr_redox_2"/>
    <property type="match status" value="1"/>
</dbReference>
<protein>
    <submittedName>
        <fullName evidence="14">Uncharacterized protein</fullName>
    </submittedName>
</protein>
<feature type="domain" description="Pyridine nucleotide-disulphide oxidoreductase dimerisation" evidence="12">
    <location>
        <begin position="337"/>
        <end position="448"/>
    </location>
</feature>
<feature type="binding site" evidence="9">
    <location>
        <position position="257"/>
    </location>
    <ligand>
        <name>NAD(+)</name>
        <dbReference type="ChEBI" id="CHEBI:57540"/>
    </ligand>
</feature>
<name>A0A9P0B0C8_BRAAE</name>
<evidence type="ECO:0000256" key="1">
    <source>
        <dbReference type="ARBA" id="ARBA00007532"/>
    </source>
</evidence>
<evidence type="ECO:0000313" key="15">
    <source>
        <dbReference type="Proteomes" id="UP001154078"/>
    </source>
</evidence>
<dbReference type="InterPro" id="IPR001100">
    <property type="entry name" value="Pyr_nuc-diS_OxRdtase"/>
</dbReference>
<dbReference type="GO" id="GO:0034599">
    <property type="term" value="P:cellular response to oxidative stress"/>
    <property type="evidence" value="ECO:0007669"/>
    <property type="project" value="TreeGrafter"/>
</dbReference>
<dbReference type="GO" id="GO:0005739">
    <property type="term" value="C:mitochondrion"/>
    <property type="evidence" value="ECO:0007669"/>
    <property type="project" value="TreeGrafter"/>
</dbReference>
<feature type="binding site" evidence="9">
    <location>
        <position position="298"/>
    </location>
    <ligand>
        <name>FAD</name>
        <dbReference type="ChEBI" id="CHEBI:57692"/>
    </ligand>
</feature>
<dbReference type="PANTHER" id="PTHR42737">
    <property type="entry name" value="GLUTATHIONE REDUCTASE"/>
    <property type="match status" value="1"/>
</dbReference>
<evidence type="ECO:0000256" key="11">
    <source>
        <dbReference type="RuleBase" id="RU003691"/>
    </source>
</evidence>
<dbReference type="GO" id="GO:0006749">
    <property type="term" value="P:glutathione metabolic process"/>
    <property type="evidence" value="ECO:0007669"/>
    <property type="project" value="TreeGrafter"/>
</dbReference>
<dbReference type="Gene3D" id="3.50.50.60">
    <property type="entry name" value="FAD/NAD(P)-binding domain"/>
    <property type="match status" value="2"/>
</dbReference>
<dbReference type="GO" id="GO:0004362">
    <property type="term" value="F:glutathione-disulfide reductase (NADPH) activity"/>
    <property type="evidence" value="ECO:0007669"/>
    <property type="project" value="TreeGrafter"/>
</dbReference>
<dbReference type="PROSITE" id="PS00076">
    <property type="entry name" value="PYRIDINE_REDOX_1"/>
    <property type="match status" value="1"/>
</dbReference>
<dbReference type="InterPro" id="IPR036188">
    <property type="entry name" value="FAD/NAD-bd_sf"/>
</dbReference>
<proteinExistence type="inferred from homology"/>
<evidence type="ECO:0000259" key="12">
    <source>
        <dbReference type="Pfam" id="PF02852"/>
    </source>
</evidence>
<feature type="binding site" evidence="9">
    <location>
        <position position="35"/>
    </location>
    <ligand>
        <name>FAD</name>
        <dbReference type="ChEBI" id="CHEBI:57692"/>
    </ligand>
</feature>
<keyword evidence="9" id="KW-0547">Nucleotide-binding</keyword>
<dbReference type="GO" id="GO:0004791">
    <property type="term" value="F:thioredoxin-disulfide reductase (NADPH) activity"/>
    <property type="evidence" value="ECO:0007669"/>
    <property type="project" value="InterPro"/>
</dbReference>
<dbReference type="AlphaFoldDB" id="A0A9P0B0C8"/>
<evidence type="ECO:0000256" key="10">
    <source>
        <dbReference type="PIRSR" id="PIRSR000350-4"/>
    </source>
</evidence>
<comment type="cofactor">
    <cofactor evidence="9">
        <name>FAD</name>
        <dbReference type="ChEBI" id="CHEBI:57692"/>
    </cofactor>
    <text evidence="9">Binds 1 FAD per subunit.</text>
</comment>
<feature type="active site" description="Proton acceptor" evidence="8">
    <location>
        <position position="439"/>
    </location>
</feature>
<sequence>MGAKVAVINYVTPTPKGTKWGLGGTCVNVGCIPNKLMHEATIMGDTLNEAKCYGWKLPASEHITHNWCVLTEAIQNQIKSVNWTTRVELKESKVDYINGFGRFKSPHEISVKKNDGETVDLSAEYILIAVGGRPRYPNIPGALDFGITSDDIFSLKKPPGKTMIVGAGYVGLECAGFLNGLGYDTTVLVRSVVLRGFDQQMAQIITSALQDKGVKFEFKFTPKSIIKQPNNKLLFSWQNKNNQISSDYFDTVLFAIGRQPPTRDMLLENAGVKISEENDKLLTENEQTNVPHIFGVGDVLFNKPELTPVAIQAGQLLAKRLFGKEEDKKCFMDYNNVATTVFTPAKYACIGYSEENALQTFGSENIEVYHSNFKPTEYFIPKKPTQHCYIKVITKRNERKEVIGMHIIGPHAAEIMQGFAAAMKCGLTMDILSDTVGIHPTVAEEFTRVNITKRSGFSCVPSSCCS</sequence>
<dbReference type="PIRSF" id="PIRSF000350">
    <property type="entry name" value="Mercury_reductase_MerA"/>
    <property type="match status" value="1"/>
</dbReference>
<organism evidence="14 15">
    <name type="scientific">Brassicogethes aeneus</name>
    <name type="common">Rape pollen beetle</name>
    <name type="synonym">Meligethes aeneus</name>
    <dbReference type="NCBI Taxonomy" id="1431903"/>
    <lineage>
        <taxon>Eukaryota</taxon>
        <taxon>Metazoa</taxon>
        <taxon>Ecdysozoa</taxon>
        <taxon>Arthropoda</taxon>
        <taxon>Hexapoda</taxon>
        <taxon>Insecta</taxon>
        <taxon>Pterygota</taxon>
        <taxon>Neoptera</taxon>
        <taxon>Endopterygota</taxon>
        <taxon>Coleoptera</taxon>
        <taxon>Polyphaga</taxon>
        <taxon>Cucujiformia</taxon>
        <taxon>Nitidulidae</taxon>
        <taxon>Meligethinae</taxon>
        <taxon>Brassicogethes</taxon>
    </lineage>
</organism>
<accession>A0A9P0B0C8</accession>
<feature type="domain" description="FAD/NAD(P)-binding" evidence="13">
    <location>
        <begin position="2"/>
        <end position="314"/>
    </location>
</feature>
<dbReference type="PRINTS" id="PR00368">
    <property type="entry name" value="FADPNR"/>
</dbReference>
<feature type="binding site" evidence="9">
    <location>
        <begin position="166"/>
        <end position="173"/>
    </location>
    <ligand>
        <name>NAD(+)</name>
        <dbReference type="ChEBI" id="CHEBI:57540"/>
    </ligand>
</feature>
<dbReference type="PRINTS" id="PR00411">
    <property type="entry name" value="PNDRDTASEI"/>
</dbReference>